<evidence type="ECO:0000256" key="2">
    <source>
        <dbReference type="ARBA" id="ARBA00023125"/>
    </source>
</evidence>
<dbReference type="CDD" id="cd06170">
    <property type="entry name" value="LuxR_C_like"/>
    <property type="match status" value="1"/>
</dbReference>
<feature type="transmembrane region" description="Helical" evidence="5">
    <location>
        <begin position="7"/>
        <end position="28"/>
    </location>
</feature>
<dbReference type="InterPro" id="IPR000792">
    <property type="entry name" value="Tscrpt_reg_LuxR_C"/>
</dbReference>
<dbReference type="EMBL" id="FLUP01000001">
    <property type="protein sequence ID" value="SBW00253.1"/>
    <property type="molecule type" value="Genomic_DNA"/>
</dbReference>
<evidence type="ECO:0000259" key="6">
    <source>
        <dbReference type="PROSITE" id="PS50043"/>
    </source>
</evidence>
<evidence type="ECO:0000256" key="1">
    <source>
        <dbReference type="ARBA" id="ARBA00023015"/>
    </source>
</evidence>
<evidence type="ECO:0000256" key="5">
    <source>
        <dbReference type="SAM" id="Phobius"/>
    </source>
</evidence>
<feature type="transmembrane region" description="Helical" evidence="5">
    <location>
        <begin position="92"/>
        <end position="109"/>
    </location>
</feature>
<dbReference type="GO" id="GO:0003677">
    <property type="term" value="F:DNA binding"/>
    <property type="evidence" value="ECO:0007669"/>
    <property type="project" value="UniProtKB-KW"/>
</dbReference>
<keyword evidence="1" id="KW-0805">Transcription regulation</keyword>
<keyword evidence="5" id="KW-0812">Transmembrane</keyword>
<gene>
    <name evidence="7" type="ORF">KM92DES2_11333</name>
</gene>
<protein>
    <recommendedName>
        <fullName evidence="6">HTH luxR-type domain-containing protein</fullName>
    </recommendedName>
</protein>
<dbReference type="AlphaFoldDB" id="A0A212JLD3"/>
<dbReference type="SMART" id="SM00421">
    <property type="entry name" value="HTH_LUXR"/>
    <property type="match status" value="1"/>
</dbReference>
<dbReference type="GO" id="GO:0006355">
    <property type="term" value="P:regulation of DNA-templated transcription"/>
    <property type="evidence" value="ECO:0007669"/>
    <property type="project" value="InterPro"/>
</dbReference>
<feature type="transmembrane region" description="Helical" evidence="5">
    <location>
        <begin position="66"/>
        <end position="86"/>
    </location>
</feature>
<feature type="transmembrane region" description="Helical" evidence="5">
    <location>
        <begin position="219"/>
        <end position="240"/>
    </location>
</feature>
<evidence type="ECO:0000256" key="3">
    <source>
        <dbReference type="ARBA" id="ARBA00023163"/>
    </source>
</evidence>
<dbReference type="InterPro" id="IPR016032">
    <property type="entry name" value="Sig_transdc_resp-reg_C-effctor"/>
</dbReference>
<feature type="compositionally biased region" description="Basic and acidic residues" evidence="4">
    <location>
        <begin position="371"/>
        <end position="385"/>
    </location>
</feature>
<feature type="domain" description="HTH luxR-type" evidence="6">
    <location>
        <begin position="398"/>
        <end position="463"/>
    </location>
</feature>
<keyword evidence="3" id="KW-0804">Transcription</keyword>
<dbReference type="Gene3D" id="1.10.10.10">
    <property type="entry name" value="Winged helix-like DNA-binding domain superfamily/Winged helix DNA-binding domain"/>
    <property type="match status" value="1"/>
</dbReference>
<dbReference type="PRINTS" id="PR00038">
    <property type="entry name" value="HTHLUXR"/>
</dbReference>
<dbReference type="PANTHER" id="PTHR44688">
    <property type="entry name" value="DNA-BINDING TRANSCRIPTIONAL ACTIVATOR DEVR_DOSR"/>
    <property type="match status" value="1"/>
</dbReference>
<feature type="transmembrane region" description="Helical" evidence="5">
    <location>
        <begin position="121"/>
        <end position="140"/>
    </location>
</feature>
<keyword evidence="2" id="KW-0238">DNA-binding</keyword>
<dbReference type="PANTHER" id="PTHR44688:SF16">
    <property type="entry name" value="DNA-BINDING TRANSCRIPTIONAL ACTIVATOR DEVR_DOSR"/>
    <property type="match status" value="1"/>
</dbReference>
<name>A0A212JLD3_9BACT</name>
<accession>A0A212JLD3</accession>
<organism evidence="7">
    <name type="scientific">uncultured Desulfovibrio sp</name>
    <dbReference type="NCBI Taxonomy" id="167968"/>
    <lineage>
        <taxon>Bacteria</taxon>
        <taxon>Pseudomonadati</taxon>
        <taxon>Thermodesulfobacteriota</taxon>
        <taxon>Desulfovibrionia</taxon>
        <taxon>Desulfovibrionales</taxon>
        <taxon>Desulfovibrionaceae</taxon>
        <taxon>Desulfovibrio</taxon>
        <taxon>environmental samples</taxon>
    </lineage>
</organism>
<dbReference type="SUPFAM" id="SSF46894">
    <property type="entry name" value="C-terminal effector domain of the bipartite response regulators"/>
    <property type="match status" value="1"/>
</dbReference>
<dbReference type="RefSeq" id="WP_227119359.1">
    <property type="nucleotide sequence ID" value="NZ_LT598928.1"/>
</dbReference>
<feature type="region of interest" description="Disordered" evidence="4">
    <location>
        <begin position="366"/>
        <end position="385"/>
    </location>
</feature>
<evidence type="ECO:0000313" key="7">
    <source>
        <dbReference type="EMBL" id="SBW00253.1"/>
    </source>
</evidence>
<dbReference type="PROSITE" id="PS50043">
    <property type="entry name" value="HTH_LUXR_2"/>
    <property type="match status" value="1"/>
</dbReference>
<feature type="transmembrane region" description="Helical" evidence="5">
    <location>
        <begin position="307"/>
        <end position="327"/>
    </location>
</feature>
<dbReference type="InterPro" id="IPR036388">
    <property type="entry name" value="WH-like_DNA-bd_sf"/>
</dbReference>
<feature type="transmembrane region" description="Helical" evidence="5">
    <location>
        <begin position="247"/>
        <end position="266"/>
    </location>
</feature>
<proteinExistence type="predicted"/>
<feature type="transmembrane region" description="Helical" evidence="5">
    <location>
        <begin position="40"/>
        <end position="59"/>
    </location>
</feature>
<feature type="transmembrane region" description="Helical" evidence="5">
    <location>
        <begin position="333"/>
        <end position="350"/>
    </location>
</feature>
<dbReference type="Pfam" id="PF00196">
    <property type="entry name" value="GerE"/>
    <property type="match status" value="1"/>
</dbReference>
<feature type="transmembrane region" description="Helical" evidence="5">
    <location>
        <begin position="272"/>
        <end position="295"/>
    </location>
</feature>
<reference evidence="7" key="1">
    <citation type="submission" date="2016-04" db="EMBL/GenBank/DDBJ databases">
        <authorList>
            <person name="Evans L.H."/>
            <person name="Alamgir A."/>
            <person name="Owens N."/>
            <person name="Weber N.D."/>
            <person name="Virtaneva K."/>
            <person name="Barbian K."/>
            <person name="Babar A."/>
            <person name="Rosenke K."/>
        </authorList>
    </citation>
    <scope>NUCLEOTIDE SEQUENCE</scope>
    <source>
        <strain evidence="7">92-2</strain>
    </source>
</reference>
<feature type="transmembrane region" description="Helical" evidence="5">
    <location>
        <begin position="146"/>
        <end position="167"/>
    </location>
</feature>
<sequence length="476" mass="52813">MESGKKGLPVISGIGIASLLAAQFVIFLEGRGLGIVSFSLQNAVAGFCGGIILGGLLFSTWLPKRFGAPCAVALTMMGALLWAGSIFQNNAIYSYGACFWGGAVLPPLLKNFFARSSSPGFHLGVAFAVGDFFWLFLYIFPLSDESLQWLMLCLQFVSGGMAATCLFKEQPPAEGLEVVRKSDKLTVISLRYLTAIAFIFFLLNAFIDITFYRVHSQAFPIPAQVHLYTWLAYPIVGVLIDKYGTDMRLLLFCIGGVILSPTLVIITEGTVIYWIIYVIDLACRGIAQLYFLLVFAQIGRHSPRRGLISAIPYLAMLMAFLCVYRFVEHFPGTVPVAFWCLFLTTAFSYVSSRIQYALTLSGVSKTPTADGEDKTEHKAFTPQESHKSERCRADSIADFALTYGISLRERDVLCLILEGCDTSAICGRLHISENTLKTHIRQILRKTETRNRNALLVLFFNEENMEKEAEARLESF</sequence>
<evidence type="ECO:0000256" key="4">
    <source>
        <dbReference type="SAM" id="MobiDB-lite"/>
    </source>
</evidence>
<feature type="transmembrane region" description="Helical" evidence="5">
    <location>
        <begin position="188"/>
        <end position="207"/>
    </location>
</feature>
<keyword evidence="5" id="KW-1133">Transmembrane helix</keyword>
<keyword evidence="5" id="KW-0472">Membrane</keyword>